<dbReference type="Gene3D" id="3.90.550.10">
    <property type="entry name" value="Spore Coat Polysaccharide Biosynthesis Protein SpsA, Chain A"/>
    <property type="match status" value="1"/>
</dbReference>
<organism evidence="5 6">
    <name type="scientific">Desulforapulum autotrophicum (strain ATCC 43914 / DSM 3382 / VKM B-1955 / HRM2)</name>
    <name type="common">Desulfobacterium autotrophicum</name>
    <dbReference type="NCBI Taxonomy" id="177437"/>
    <lineage>
        <taxon>Bacteria</taxon>
        <taxon>Pseudomonadati</taxon>
        <taxon>Thermodesulfobacteriota</taxon>
        <taxon>Desulfobacteria</taxon>
        <taxon>Desulfobacterales</taxon>
        <taxon>Desulfobacteraceae</taxon>
        <taxon>Desulforapulum</taxon>
    </lineage>
</organism>
<dbReference type="HOGENOM" id="CLU_074755_0_0_7"/>
<keyword evidence="6" id="KW-1185">Reference proteome</keyword>
<reference evidence="5 6" key="1">
    <citation type="journal article" date="2009" name="Environ. Microbiol.">
        <title>Genome sequence of Desulfobacterium autotrophicum HRM2, a marine sulfate reducer oxidizing organic carbon completely to carbon dioxide.</title>
        <authorList>
            <person name="Strittmatter A.W."/>
            <person name="Liesegang H."/>
            <person name="Rabus R."/>
            <person name="Decker I."/>
            <person name="Amann J."/>
            <person name="Andres S."/>
            <person name="Henne A."/>
            <person name="Fricke W.F."/>
            <person name="Martinez-Arias R."/>
            <person name="Bartels D."/>
            <person name="Goesmann A."/>
            <person name="Krause L."/>
            <person name="Puehler A."/>
            <person name="Klenk H.P."/>
            <person name="Richter M."/>
            <person name="Schuler M."/>
            <person name="Gloeckner F.O."/>
            <person name="Meyerdierks A."/>
            <person name="Gottschalk G."/>
            <person name="Amann R."/>
        </authorList>
    </citation>
    <scope>NUCLEOTIDE SEQUENCE [LARGE SCALE GENOMIC DNA]</scope>
    <source>
        <strain evidence="6">ATCC 43914 / DSM 3382 / HRM2</strain>
    </source>
</reference>
<dbReference type="GO" id="GO:0016757">
    <property type="term" value="F:glycosyltransferase activity"/>
    <property type="evidence" value="ECO:0007669"/>
    <property type="project" value="UniProtKB-KW"/>
</dbReference>
<dbReference type="OrthoDB" id="9771846at2"/>
<protein>
    <submittedName>
        <fullName evidence="5">PgaC</fullName>
        <ecNumber evidence="5">2.4.-.-</ecNumber>
    </submittedName>
</protein>
<evidence type="ECO:0000256" key="1">
    <source>
        <dbReference type="ARBA" id="ARBA00006739"/>
    </source>
</evidence>
<keyword evidence="3 5" id="KW-0808">Transferase</keyword>
<evidence type="ECO:0000313" key="6">
    <source>
        <dbReference type="Proteomes" id="UP000000442"/>
    </source>
</evidence>
<dbReference type="PANTHER" id="PTHR43179:SF12">
    <property type="entry name" value="GALACTOFURANOSYLTRANSFERASE GLFT2"/>
    <property type="match status" value="1"/>
</dbReference>
<dbReference type="RefSeq" id="WP_015904825.1">
    <property type="nucleotide sequence ID" value="NC_012108.1"/>
</dbReference>
<dbReference type="EMBL" id="CP001087">
    <property type="protein sequence ID" value="ACN16063.1"/>
    <property type="molecule type" value="Genomic_DNA"/>
</dbReference>
<gene>
    <name evidence="5" type="primary">pgaC</name>
    <name evidence="5" type="ordered locus">HRM2_29800</name>
</gene>
<dbReference type="Pfam" id="PF00535">
    <property type="entry name" value="Glycos_transf_2"/>
    <property type="match status" value="1"/>
</dbReference>
<dbReference type="CDD" id="cd04186">
    <property type="entry name" value="GT_2_like_c"/>
    <property type="match status" value="1"/>
</dbReference>
<name>C0QK37_DESAH</name>
<dbReference type="eggNOG" id="COG1216">
    <property type="taxonomic scope" value="Bacteria"/>
</dbReference>
<dbReference type="STRING" id="177437.HRM2_29800"/>
<dbReference type="AlphaFoldDB" id="C0QK37"/>
<proteinExistence type="inferred from homology"/>
<dbReference type="PANTHER" id="PTHR43179">
    <property type="entry name" value="RHAMNOSYLTRANSFERASE WBBL"/>
    <property type="match status" value="1"/>
</dbReference>
<dbReference type="KEGG" id="dat:HRM2_29800"/>
<evidence type="ECO:0000259" key="4">
    <source>
        <dbReference type="Pfam" id="PF00535"/>
    </source>
</evidence>
<dbReference type="CAZy" id="GT2">
    <property type="family name" value="Glycosyltransferase Family 2"/>
</dbReference>
<dbReference type="InterPro" id="IPR001173">
    <property type="entry name" value="Glyco_trans_2-like"/>
</dbReference>
<evidence type="ECO:0000313" key="5">
    <source>
        <dbReference type="EMBL" id="ACN16063.1"/>
    </source>
</evidence>
<feature type="domain" description="Glycosyltransferase 2-like" evidence="4">
    <location>
        <begin position="7"/>
        <end position="134"/>
    </location>
</feature>
<dbReference type="Proteomes" id="UP000000442">
    <property type="component" value="Chromosome"/>
</dbReference>
<comment type="similarity">
    <text evidence="1">Belongs to the glycosyltransferase 2 family.</text>
</comment>
<evidence type="ECO:0000256" key="2">
    <source>
        <dbReference type="ARBA" id="ARBA00022676"/>
    </source>
</evidence>
<dbReference type="EC" id="2.4.-.-" evidence="5"/>
<accession>C0QK37</accession>
<dbReference type="SUPFAM" id="SSF53448">
    <property type="entry name" value="Nucleotide-diphospho-sugar transferases"/>
    <property type="match status" value="1"/>
</dbReference>
<keyword evidence="2 5" id="KW-0328">Glycosyltransferase</keyword>
<dbReference type="InterPro" id="IPR029044">
    <property type="entry name" value="Nucleotide-diphossugar_trans"/>
</dbReference>
<evidence type="ECO:0000256" key="3">
    <source>
        <dbReference type="ARBA" id="ARBA00022679"/>
    </source>
</evidence>
<sequence length="308" mass="35722">MMSPRLSIVFLNFNRLEETRHTLERIWQFCENRDDIEIIGVDNASSDGTREYLRSWSDRIQVIELEENTGIVGLNKGFEQACGDYIFVLDDDSYPVDSACLDRLIDCLDTHKDIGLVACRIETPLEVPVRSWHLPLTDIPQESMAFVGCGFAVRRVLFKRVGWFPESFFLYQNEMEVAFQVAGSGWHIHYAPGCRVVHREAPKGRTGWRQVFFPTRNTIWLIRKYASPPFSVYFILSRMAIGLFRALQAGEFACLVKAVNQGLKANIVREKPSSDMDKRFKTFWLQNSLIHQLFYLFKDPQKSVKKYD</sequence>